<keyword evidence="1" id="KW-0479">Metal-binding</keyword>
<evidence type="ECO:0000313" key="5">
    <source>
        <dbReference type="EMBL" id="JAS31634.1"/>
    </source>
</evidence>
<gene>
    <name evidence="4" type="ORF">g.36261</name>
    <name evidence="5" type="ORF">g.36263</name>
</gene>
<keyword evidence="1" id="KW-0863">Zinc-finger</keyword>
<evidence type="ECO:0000256" key="1">
    <source>
        <dbReference type="PROSITE-ProRule" id="PRU00723"/>
    </source>
</evidence>
<dbReference type="AlphaFoldDB" id="A0A1B6C030"/>
<organism evidence="4">
    <name type="scientific">Clastoptera arizonana</name>
    <name type="common">Arizona spittle bug</name>
    <dbReference type="NCBI Taxonomy" id="38151"/>
    <lineage>
        <taxon>Eukaryota</taxon>
        <taxon>Metazoa</taxon>
        <taxon>Ecdysozoa</taxon>
        <taxon>Arthropoda</taxon>
        <taxon>Hexapoda</taxon>
        <taxon>Insecta</taxon>
        <taxon>Pterygota</taxon>
        <taxon>Neoptera</taxon>
        <taxon>Paraneoptera</taxon>
        <taxon>Hemiptera</taxon>
        <taxon>Auchenorrhyncha</taxon>
        <taxon>Cercopoidea</taxon>
        <taxon>Clastopteridae</taxon>
        <taxon>Clastoptera</taxon>
    </lineage>
</organism>
<evidence type="ECO:0000313" key="4">
    <source>
        <dbReference type="EMBL" id="JAS06858.1"/>
    </source>
</evidence>
<dbReference type="Pfam" id="PF15663">
    <property type="entry name" value="zf-CCCH_3"/>
    <property type="match status" value="1"/>
</dbReference>
<feature type="compositionally biased region" description="Polar residues" evidence="2">
    <location>
        <begin position="216"/>
        <end position="228"/>
    </location>
</feature>
<feature type="region of interest" description="Disordered" evidence="2">
    <location>
        <begin position="211"/>
        <end position="235"/>
    </location>
</feature>
<dbReference type="EMBL" id="GEDC01030440">
    <property type="protein sequence ID" value="JAS06858.1"/>
    <property type="molecule type" value="Transcribed_RNA"/>
</dbReference>
<dbReference type="EMBL" id="GEDC01005664">
    <property type="protein sequence ID" value="JAS31634.1"/>
    <property type="molecule type" value="Transcribed_RNA"/>
</dbReference>
<evidence type="ECO:0000256" key="2">
    <source>
        <dbReference type="SAM" id="MobiDB-lite"/>
    </source>
</evidence>
<feature type="zinc finger region" description="C3H1-type" evidence="1">
    <location>
        <begin position="4"/>
        <end position="31"/>
    </location>
</feature>
<feature type="domain" description="C3H1-type" evidence="3">
    <location>
        <begin position="4"/>
        <end position="31"/>
    </location>
</feature>
<dbReference type="PANTHER" id="PTHR15725">
    <property type="entry name" value="ZN-FINGER, C-X8-C-X5-C-X3-H TYPE-CONTAINING"/>
    <property type="match status" value="1"/>
</dbReference>
<dbReference type="PANTHER" id="PTHR15725:SF14">
    <property type="entry name" value="ZINC FINGER CCCH DOMAIN-CONTAINING PROTEIN 11A"/>
    <property type="match status" value="1"/>
</dbReference>
<dbReference type="InterPro" id="IPR041686">
    <property type="entry name" value="Znf-CCCH_3"/>
</dbReference>
<dbReference type="SMART" id="SM00356">
    <property type="entry name" value="ZnF_C3H1"/>
    <property type="match status" value="3"/>
</dbReference>
<evidence type="ECO:0000259" key="3">
    <source>
        <dbReference type="PROSITE" id="PS50103"/>
    </source>
</evidence>
<dbReference type="PROSITE" id="PS50103">
    <property type="entry name" value="ZF_C3H1"/>
    <property type="match status" value="1"/>
</dbReference>
<name>A0A1B6C030_9HEMI</name>
<reference evidence="4" key="1">
    <citation type="submission" date="2015-12" db="EMBL/GenBank/DDBJ databases">
        <title>De novo transcriptome assembly of four potential Pierce s Disease insect vectors from Arizona vineyards.</title>
        <authorList>
            <person name="Tassone E.E."/>
        </authorList>
    </citation>
    <scope>NUCLEOTIDE SEQUENCE</scope>
</reference>
<accession>A0A1B6C030</accession>
<dbReference type="Gene3D" id="4.10.1000.10">
    <property type="entry name" value="Zinc finger, CCCH-type"/>
    <property type="match status" value="1"/>
</dbReference>
<proteinExistence type="predicted"/>
<keyword evidence="1" id="KW-0862">Zinc</keyword>
<protein>
    <recommendedName>
        <fullName evidence="3">C3H1-type domain-containing protein</fullName>
    </recommendedName>
</protein>
<dbReference type="GO" id="GO:0008270">
    <property type="term" value="F:zinc ion binding"/>
    <property type="evidence" value="ECO:0007669"/>
    <property type="project" value="UniProtKB-KW"/>
</dbReference>
<sequence>MDTNRKNNDCYFYYYSTCMKGDKCLFRHEESALGCEEVCSHWQQGKCFNQRCNLRHMELKKNRKAIQCYWESKPTGCCKPHCPFRHDLPRKIKSNEGSIETGIESANHTQTKINNQGSESNFGNPPVDPLVVNFEEESDNESVPSSTPQKKISSGIHVKTLEEIRLEKIQAESAAFYSIPEVKEEEGFTETYNLPFKVMTLEEIRRAKQPEEITDEMQSQPDSTTNIKGSVDDIERPRKYSVEEEKNYLKKPVKLRRFFKRSADEPLNNSKLKLKRTKLSNNDSEELYLGENDDLLKSIDDLLCD</sequence>
<dbReference type="InterPro" id="IPR000571">
    <property type="entry name" value="Znf_CCCH"/>
</dbReference>